<reference evidence="1 2" key="1">
    <citation type="journal article" date="2013" name="Nat. Genet.">
        <title>The high-quality draft genome of peach (Prunus persica) identifies unique patterns of genetic diversity, domestication and genome evolution.</title>
        <authorList>
            <consortium name="International Peach Genome Initiative"/>
            <person name="Verde I."/>
            <person name="Abbott A.G."/>
            <person name="Scalabrin S."/>
            <person name="Jung S."/>
            <person name="Shu S."/>
            <person name="Marroni F."/>
            <person name="Zhebentyayeva T."/>
            <person name="Dettori M.T."/>
            <person name="Grimwood J."/>
            <person name="Cattonaro F."/>
            <person name="Zuccolo A."/>
            <person name="Rossini L."/>
            <person name="Jenkins J."/>
            <person name="Vendramin E."/>
            <person name="Meisel L.A."/>
            <person name="Decroocq V."/>
            <person name="Sosinski B."/>
            <person name="Prochnik S."/>
            <person name="Mitros T."/>
            <person name="Policriti A."/>
            <person name="Cipriani G."/>
            <person name="Dondini L."/>
            <person name="Ficklin S."/>
            <person name="Goodstein D.M."/>
            <person name="Xuan P."/>
            <person name="Del Fabbro C."/>
            <person name="Aramini V."/>
            <person name="Copetti D."/>
            <person name="Gonzalez S."/>
            <person name="Horner D.S."/>
            <person name="Falchi R."/>
            <person name="Lucas S."/>
            <person name="Mica E."/>
            <person name="Maldonado J."/>
            <person name="Lazzari B."/>
            <person name="Bielenberg D."/>
            <person name="Pirona R."/>
            <person name="Miculan M."/>
            <person name="Barakat A."/>
            <person name="Testolin R."/>
            <person name="Stella A."/>
            <person name="Tartarini S."/>
            <person name="Tonutti P."/>
            <person name="Arus P."/>
            <person name="Orellana A."/>
            <person name="Wells C."/>
            <person name="Main D."/>
            <person name="Vizzotto G."/>
            <person name="Silva H."/>
            <person name="Salamini F."/>
            <person name="Schmutz J."/>
            <person name="Morgante M."/>
            <person name="Rokhsar D.S."/>
        </authorList>
    </citation>
    <scope>NUCLEOTIDE SEQUENCE [LARGE SCALE GENOMIC DNA]</scope>
    <source>
        <strain evidence="2">cv. Nemared</strain>
    </source>
</reference>
<proteinExistence type="predicted"/>
<keyword evidence="2" id="KW-1185">Reference proteome</keyword>
<evidence type="ECO:0000313" key="1">
    <source>
        <dbReference type="EMBL" id="ONI13460.1"/>
    </source>
</evidence>
<sequence>MNVNCWLDLIVENRVSYVAQCSPYITIDFFLLLLLKKAPSLCSPSIGVQLPRPSPLFSVNYCRCRTC</sequence>
<gene>
    <name evidence="1" type="ORF">PRUPE_4G223600</name>
</gene>
<dbReference type="EMBL" id="CM007654">
    <property type="protein sequence ID" value="ONI13460.1"/>
    <property type="molecule type" value="Genomic_DNA"/>
</dbReference>
<dbReference type="Proteomes" id="UP000006882">
    <property type="component" value="Chromosome G4"/>
</dbReference>
<name>A0A251PQW0_PRUPE</name>
<organism evidence="1 2">
    <name type="scientific">Prunus persica</name>
    <name type="common">Peach</name>
    <name type="synonym">Amygdalus persica</name>
    <dbReference type="NCBI Taxonomy" id="3760"/>
    <lineage>
        <taxon>Eukaryota</taxon>
        <taxon>Viridiplantae</taxon>
        <taxon>Streptophyta</taxon>
        <taxon>Embryophyta</taxon>
        <taxon>Tracheophyta</taxon>
        <taxon>Spermatophyta</taxon>
        <taxon>Magnoliopsida</taxon>
        <taxon>eudicotyledons</taxon>
        <taxon>Gunneridae</taxon>
        <taxon>Pentapetalae</taxon>
        <taxon>rosids</taxon>
        <taxon>fabids</taxon>
        <taxon>Rosales</taxon>
        <taxon>Rosaceae</taxon>
        <taxon>Amygdaloideae</taxon>
        <taxon>Amygdaleae</taxon>
        <taxon>Prunus</taxon>
    </lineage>
</organism>
<evidence type="ECO:0000313" key="2">
    <source>
        <dbReference type="Proteomes" id="UP000006882"/>
    </source>
</evidence>
<dbReference type="AlphaFoldDB" id="A0A251PQW0"/>
<dbReference type="Gramene" id="ONI13460">
    <property type="protein sequence ID" value="ONI13460"/>
    <property type="gene ID" value="PRUPE_4G223600"/>
</dbReference>
<protein>
    <submittedName>
        <fullName evidence="1">Uncharacterized protein</fullName>
    </submittedName>
</protein>
<accession>A0A251PQW0</accession>